<keyword evidence="2" id="KW-1185">Reference proteome</keyword>
<dbReference type="Proteomes" id="UP001143981">
    <property type="component" value="Unassembled WGS sequence"/>
</dbReference>
<comment type="caution">
    <text evidence="1">The sequence shown here is derived from an EMBL/GenBank/DDBJ whole genome shotgun (WGS) entry which is preliminary data.</text>
</comment>
<proteinExistence type="predicted"/>
<sequence length="334" mass="35234">MQATPAPTGGFMDGVPLFSDMSSMMQTMAAAIQSIAVGVSSFNDQAMQQISMVQSVFEHDIPSAIDVLRTNSIVNDVLLPFTNFPEFYSGVRSEATRLGSQLDVDLSQAEQQFESFTSVAAKEIGAAVTDVTSLFNSVYSFTQKGIEIMLSSPLLTAATMLNPMVLIVTMVLSADPVKLLTDFPAWEAELSTRQAAVNANYNSLYTFVSTGLPQAENVILGLLSQVAVLGNGVIKGRLQRVGLGWPEGAPDSSNAAANDIDRTRVLLGSNNAMRDAVRSAVYYRLQPGLVPGAVKATTDAAAAAEAIQYMPALVAGHATATDADAGSALPTWAL</sequence>
<protein>
    <submittedName>
        <fullName evidence="1">Uncharacterized protein</fullName>
    </submittedName>
</protein>
<evidence type="ECO:0000313" key="2">
    <source>
        <dbReference type="Proteomes" id="UP001143981"/>
    </source>
</evidence>
<name>A0A9W8CZP9_9FUNG</name>
<dbReference type="EMBL" id="JANBOI010000297">
    <property type="protein sequence ID" value="KAJ1731724.1"/>
    <property type="molecule type" value="Genomic_DNA"/>
</dbReference>
<dbReference type="OrthoDB" id="5554874at2759"/>
<reference evidence="1" key="1">
    <citation type="submission" date="2022-07" db="EMBL/GenBank/DDBJ databases">
        <title>Phylogenomic reconstructions and comparative analyses of Kickxellomycotina fungi.</title>
        <authorList>
            <person name="Reynolds N.K."/>
            <person name="Stajich J.E."/>
            <person name="Barry K."/>
            <person name="Grigoriev I.V."/>
            <person name="Crous P."/>
            <person name="Smith M.E."/>
        </authorList>
    </citation>
    <scope>NUCLEOTIDE SEQUENCE</scope>
    <source>
        <strain evidence="1">BCRC 34381</strain>
    </source>
</reference>
<accession>A0A9W8CZP9</accession>
<dbReference type="AlphaFoldDB" id="A0A9W8CZP9"/>
<organism evidence="1 2">
    <name type="scientific">Coemansia biformis</name>
    <dbReference type="NCBI Taxonomy" id="1286918"/>
    <lineage>
        <taxon>Eukaryota</taxon>
        <taxon>Fungi</taxon>
        <taxon>Fungi incertae sedis</taxon>
        <taxon>Zoopagomycota</taxon>
        <taxon>Kickxellomycotina</taxon>
        <taxon>Kickxellomycetes</taxon>
        <taxon>Kickxellales</taxon>
        <taxon>Kickxellaceae</taxon>
        <taxon>Coemansia</taxon>
    </lineage>
</organism>
<gene>
    <name evidence="1" type="ORF">LPJ61_002393</name>
</gene>
<evidence type="ECO:0000313" key="1">
    <source>
        <dbReference type="EMBL" id="KAJ1731724.1"/>
    </source>
</evidence>